<name>A0ABP3WZ31_9ALTE</name>
<keyword evidence="2" id="KW-1185">Reference proteome</keyword>
<proteinExistence type="predicted"/>
<dbReference type="Proteomes" id="UP001500359">
    <property type="component" value="Unassembled WGS sequence"/>
</dbReference>
<evidence type="ECO:0000313" key="2">
    <source>
        <dbReference type="Proteomes" id="UP001500359"/>
    </source>
</evidence>
<reference evidence="2" key="1">
    <citation type="journal article" date="2019" name="Int. J. Syst. Evol. Microbiol.">
        <title>The Global Catalogue of Microorganisms (GCM) 10K type strain sequencing project: providing services to taxonomists for standard genome sequencing and annotation.</title>
        <authorList>
            <consortium name="The Broad Institute Genomics Platform"/>
            <consortium name="The Broad Institute Genome Sequencing Center for Infectious Disease"/>
            <person name="Wu L."/>
            <person name="Ma J."/>
        </authorList>
    </citation>
    <scope>NUCLEOTIDE SEQUENCE [LARGE SCALE GENOMIC DNA]</scope>
    <source>
        <strain evidence="2">JCM 15896</strain>
    </source>
</reference>
<organism evidence="1 2">
    <name type="scientific">Aliiglaciecola litoralis</name>
    <dbReference type="NCBI Taxonomy" id="582857"/>
    <lineage>
        <taxon>Bacteria</taxon>
        <taxon>Pseudomonadati</taxon>
        <taxon>Pseudomonadota</taxon>
        <taxon>Gammaproteobacteria</taxon>
        <taxon>Alteromonadales</taxon>
        <taxon>Alteromonadaceae</taxon>
        <taxon>Aliiglaciecola</taxon>
    </lineage>
</organism>
<sequence>MGCVLFSNHVYSVGCEDLVKQQLDAQTLAAALFKNDKSLFVVITCRQSELPIYTLSYAQLHDASKHKYNVPTSSLSPVNLPINPNGQSKTTGFLVANKSPNNSYTVKLRSRMATGEAIDINYTTQLAVGESVQFKQHDIFVGMVRLPSSS</sequence>
<dbReference type="EMBL" id="BAAAFD010000008">
    <property type="protein sequence ID" value="GAA0858402.1"/>
    <property type="molecule type" value="Genomic_DNA"/>
</dbReference>
<accession>A0ABP3WZ31</accession>
<evidence type="ECO:0000313" key="1">
    <source>
        <dbReference type="EMBL" id="GAA0858402.1"/>
    </source>
</evidence>
<gene>
    <name evidence="1" type="ORF">GCM10009114_27900</name>
</gene>
<protein>
    <submittedName>
        <fullName evidence="1">Uncharacterized protein</fullName>
    </submittedName>
</protein>
<comment type="caution">
    <text evidence="1">The sequence shown here is derived from an EMBL/GenBank/DDBJ whole genome shotgun (WGS) entry which is preliminary data.</text>
</comment>